<evidence type="ECO:0000313" key="1">
    <source>
        <dbReference type="EMBL" id="OHT54954.1"/>
    </source>
</evidence>
<comment type="caution">
    <text evidence="1">The sequence shown here is derived from an EMBL/GenBank/DDBJ whole genome shotgun (WGS) entry which is preliminary data.</text>
</comment>
<dbReference type="Proteomes" id="UP000180113">
    <property type="component" value="Unassembled WGS sequence"/>
</dbReference>
<protein>
    <recommendedName>
        <fullName evidence="3">TetR family transcriptional regulator</fullName>
    </recommendedName>
</protein>
<gene>
    <name evidence="1" type="ORF">BKG62_01820</name>
</gene>
<accession>A0AB73N2H1</accession>
<organism evidence="1 2">
    <name type="scientific">Mycobacteroides chelonae</name>
    <name type="common">Mycobacterium chelonae</name>
    <dbReference type="NCBI Taxonomy" id="1774"/>
    <lineage>
        <taxon>Bacteria</taxon>
        <taxon>Bacillati</taxon>
        <taxon>Actinomycetota</taxon>
        <taxon>Actinomycetes</taxon>
        <taxon>Mycobacteriales</taxon>
        <taxon>Mycobacteriaceae</taxon>
        <taxon>Mycobacteroides</taxon>
    </lineage>
</organism>
<dbReference type="RefSeq" id="WP_070930247.1">
    <property type="nucleotide sequence ID" value="NZ_JBLVUV010000003.1"/>
</dbReference>
<evidence type="ECO:0008006" key="3">
    <source>
        <dbReference type="Google" id="ProtNLM"/>
    </source>
</evidence>
<sequence>MAAPTGADLLAFLDTATKADQTVALVTQLAKGYTRGRGFNPEPEPDVRAVIITASARLYENPQGVVSQAMGPLAIEHGQFIGWTVAELIVLNRYRERAQ</sequence>
<reference evidence="1 2" key="1">
    <citation type="submission" date="2016-10" db="EMBL/GenBank/DDBJ databases">
        <title>Evaluation of Human, Animal and Environmental Mycobacterium chelonae Isolates by Core Genome Phylogenomic Analysis, Targeted Gene Comparison, and Anti-microbial Susceptibility Patterns: A Tale of Mistaken Identities.</title>
        <authorList>
            <person name="Fogelson S.B."/>
            <person name="Camus A.C."/>
            <person name="Lorenz W."/>
            <person name="Vasireddy R."/>
            <person name="Vasireddy S."/>
            <person name="Smith T."/>
            <person name="Brown-Elliott B.A."/>
            <person name="Wallace R.J.Jr."/>
            <person name="Hasan N.A."/>
            <person name="Reischl U."/>
            <person name="Sanchez S."/>
        </authorList>
    </citation>
    <scope>NUCLEOTIDE SEQUENCE [LARGE SCALE GENOMIC DNA]</scope>
    <source>
        <strain evidence="1 2">42895</strain>
    </source>
</reference>
<evidence type="ECO:0000313" key="2">
    <source>
        <dbReference type="Proteomes" id="UP000180113"/>
    </source>
</evidence>
<dbReference type="AlphaFoldDB" id="A0AB73N2H1"/>
<name>A0AB73N2H1_MYCCH</name>
<dbReference type="EMBL" id="MLHW01000001">
    <property type="protein sequence ID" value="OHT54954.1"/>
    <property type="molecule type" value="Genomic_DNA"/>
</dbReference>
<proteinExistence type="predicted"/>